<feature type="region of interest" description="Disordered" evidence="1">
    <location>
        <begin position="1"/>
        <end position="161"/>
    </location>
</feature>
<feature type="compositionally biased region" description="Low complexity" evidence="1">
    <location>
        <begin position="70"/>
        <end position="82"/>
    </location>
</feature>
<reference evidence="2 3" key="1">
    <citation type="submission" date="2016-09" db="EMBL/GenBank/DDBJ databases">
        <title>The draft genome of Dichanthelium oligosanthes: A C3 panicoid grass species.</title>
        <authorList>
            <person name="Studer A.J."/>
            <person name="Schnable J.C."/>
            <person name="Brutnell T.P."/>
        </authorList>
    </citation>
    <scope>NUCLEOTIDE SEQUENCE [LARGE SCALE GENOMIC DNA]</scope>
    <source>
        <strain evidence="3">cv. Kellogg 1175</strain>
        <tissue evidence="2">Leaf</tissue>
    </source>
</reference>
<proteinExistence type="predicted"/>
<feature type="non-terminal residue" evidence="2">
    <location>
        <position position="1"/>
    </location>
</feature>
<dbReference type="EMBL" id="LWDX02002095">
    <property type="protein sequence ID" value="OEL38351.1"/>
    <property type="molecule type" value="Genomic_DNA"/>
</dbReference>
<organism evidence="2 3">
    <name type="scientific">Dichanthelium oligosanthes</name>
    <dbReference type="NCBI Taxonomy" id="888268"/>
    <lineage>
        <taxon>Eukaryota</taxon>
        <taxon>Viridiplantae</taxon>
        <taxon>Streptophyta</taxon>
        <taxon>Embryophyta</taxon>
        <taxon>Tracheophyta</taxon>
        <taxon>Spermatophyta</taxon>
        <taxon>Magnoliopsida</taxon>
        <taxon>Liliopsida</taxon>
        <taxon>Poales</taxon>
        <taxon>Poaceae</taxon>
        <taxon>PACMAD clade</taxon>
        <taxon>Panicoideae</taxon>
        <taxon>Panicodae</taxon>
        <taxon>Paniceae</taxon>
        <taxon>Dichantheliinae</taxon>
        <taxon>Dichanthelium</taxon>
    </lineage>
</organism>
<evidence type="ECO:0000313" key="2">
    <source>
        <dbReference type="EMBL" id="OEL38351.1"/>
    </source>
</evidence>
<protein>
    <submittedName>
        <fullName evidence="2">Uncharacterized protein</fullName>
    </submittedName>
</protein>
<evidence type="ECO:0000313" key="3">
    <source>
        <dbReference type="Proteomes" id="UP000095767"/>
    </source>
</evidence>
<keyword evidence="3" id="KW-1185">Reference proteome</keyword>
<dbReference type="Proteomes" id="UP000095767">
    <property type="component" value="Unassembled WGS sequence"/>
</dbReference>
<evidence type="ECO:0000256" key="1">
    <source>
        <dbReference type="SAM" id="MobiDB-lite"/>
    </source>
</evidence>
<dbReference type="AlphaFoldDB" id="A0A1E5WLQ7"/>
<feature type="compositionally biased region" description="Low complexity" evidence="1">
    <location>
        <begin position="90"/>
        <end position="108"/>
    </location>
</feature>
<accession>A0A1E5WLQ7</accession>
<name>A0A1E5WLQ7_9POAL</name>
<feature type="compositionally biased region" description="Pro residues" evidence="1">
    <location>
        <begin position="29"/>
        <end position="46"/>
    </location>
</feature>
<feature type="compositionally biased region" description="Polar residues" evidence="1">
    <location>
        <begin position="125"/>
        <end position="137"/>
    </location>
</feature>
<sequence length="237" mass="26093">LALGAAGTWPEAVVQCLLPPRRGHARRTPLPPPPRRPPPAAAPPRPSRAGTSRRARSSSLVRAPRRPSPRARSPASPSTRPTAPSPSTPAMPRRSSSRSSPSTSRATAFPHCAPSTPPSPRCLPASSSRASKGTRSPSAPRRHQHCSSRAKQQRMPKIDTRAQHSINTASSLWLGEWSRFLVLAIEVGRWGRARTAAARRRRQTYPVPVVKRGKIQKWEKQTEEEPLHRRQWKAPSL</sequence>
<feature type="compositionally biased region" description="Basic residues" evidence="1">
    <location>
        <begin position="140"/>
        <end position="154"/>
    </location>
</feature>
<gene>
    <name evidence="2" type="ORF">BAE44_0000630</name>
</gene>
<comment type="caution">
    <text evidence="2">The sequence shown here is derived from an EMBL/GenBank/DDBJ whole genome shotgun (WGS) entry which is preliminary data.</text>
</comment>